<accession>A0ABU6ZLC2</accession>
<keyword evidence="2" id="KW-0472">Membrane</keyword>
<organism evidence="3 4">
    <name type="scientific">Stylosanthes scabra</name>
    <dbReference type="NCBI Taxonomy" id="79078"/>
    <lineage>
        <taxon>Eukaryota</taxon>
        <taxon>Viridiplantae</taxon>
        <taxon>Streptophyta</taxon>
        <taxon>Embryophyta</taxon>
        <taxon>Tracheophyta</taxon>
        <taxon>Spermatophyta</taxon>
        <taxon>Magnoliopsida</taxon>
        <taxon>eudicotyledons</taxon>
        <taxon>Gunneridae</taxon>
        <taxon>Pentapetalae</taxon>
        <taxon>rosids</taxon>
        <taxon>fabids</taxon>
        <taxon>Fabales</taxon>
        <taxon>Fabaceae</taxon>
        <taxon>Papilionoideae</taxon>
        <taxon>50 kb inversion clade</taxon>
        <taxon>dalbergioids sensu lato</taxon>
        <taxon>Dalbergieae</taxon>
        <taxon>Pterocarpus clade</taxon>
        <taxon>Stylosanthes</taxon>
    </lineage>
</organism>
<evidence type="ECO:0000313" key="3">
    <source>
        <dbReference type="EMBL" id="MED6222744.1"/>
    </source>
</evidence>
<sequence>MYIVRGFEPSGPNIQNSCPELGKAGVSDVPGFASCQACPKCRGVVMPIGENFFWKFLKVIGQFDLMADVNLLEYFPLYFILFLLLFLFGDLLVFSSLAFSLAILGRVAPPLWAISSFLFSSPVFGLIMASLGGIFPWLGFLEMAENQPENQEAVVPAAGVDRMPHELSPIYRWVSRDVLGAPPILSQAYLDEVKLSGVIFGGRDLEGRYRVEAARPRDRVCYLNLDHPTVPNWLWVNEVMFTEFGVRLVTDSLRLPQDPEIFLYLFTLFSPNTEGKRKKGYMSVRPGKHRKIFGLYEDSFHDFKGRFFKIFPVGEHHPFWLSLEGQGRFPPYWSRDAGMDYVPVTYKSLTADQKDTADILVKLFSERNLKPKTILSNPSEAREAIGGGGVRATSVVWKGRFMRYLPPFWTRVFLLPPSPRARLGKRPADDATTDPKRPRVSEGTNREFCSMDRSFDASGFIASNLLGPRAQDVLKDYDPMESIRWAEWASLRSATIMKSIEPRLMAADQWEGRCVKLNGDLKALNLQRIEAEKEKLAAEQARVKAEADLKSLSGKLEVLEKEKAEEAECRKNRESELEGEIQDLRKSVSDEKARADKAEASLAELEKSQDERWPRIL</sequence>
<reference evidence="3 4" key="1">
    <citation type="journal article" date="2023" name="Plants (Basel)">
        <title>Bridging the Gap: Combining Genomics and Transcriptomics Approaches to Understand Stylosanthes scabra, an Orphan Legume from the Brazilian Caatinga.</title>
        <authorList>
            <person name="Ferreira-Neto J.R.C."/>
            <person name="da Silva M.D."/>
            <person name="Binneck E."/>
            <person name="de Melo N.F."/>
            <person name="da Silva R.H."/>
            <person name="de Melo A.L.T.M."/>
            <person name="Pandolfi V."/>
            <person name="Bustamante F.O."/>
            <person name="Brasileiro-Vidal A.C."/>
            <person name="Benko-Iseppon A.M."/>
        </authorList>
    </citation>
    <scope>NUCLEOTIDE SEQUENCE [LARGE SCALE GENOMIC DNA]</scope>
    <source>
        <tissue evidence="3">Leaves</tissue>
    </source>
</reference>
<dbReference type="Proteomes" id="UP001341840">
    <property type="component" value="Unassembled WGS sequence"/>
</dbReference>
<evidence type="ECO:0000313" key="4">
    <source>
        <dbReference type="Proteomes" id="UP001341840"/>
    </source>
</evidence>
<evidence type="ECO:0000256" key="1">
    <source>
        <dbReference type="SAM" id="MobiDB-lite"/>
    </source>
</evidence>
<gene>
    <name evidence="3" type="ORF">PIB30_067313</name>
</gene>
<evidence type="ECO:0000256" key="2">
    <source>
        <dbReference type="SAM" id="Phobius"/>
    </source>
</evidence>
<name>A0ABU6ZLC2_9FABA</name>
<feature type="transmembrane region" description="Helical" evidence="2">
    <location>
        <begin position="111"/>
        <end position="138"/>
    </location>
</feature>
<keyword evidence="2" id="KW-1133">Transmembrane helix</keyword>
<protein>
    <submittedName>
        <fullName evidence="3">Uncharacterized protein</fullName>
    </submittedName>
</protein>
<proteinExistence type="predicted"/>
<feature type="region of interest" description="Disordered" evidence="1">
    <location>
        <begin position="563"/>
        <end position="617"/>
    </location>
</feature>
<keyword evidence="2" id="KW-0812">Transmembrane</keyword>
<keyword evidence="4" id="KW-1185">Reference proteome</keyword>
<feature type="region of interest" description="Disordered" evidence="1">
    <location>
        <begin position="422"/>
        <end position="444"/>
    </location>
</feature>
<dbReference type="EMBL" id="JASCZI010272561">
    <property type="protein sequence ID" value="MED6222744.1"/>
    <property type="molecule type" value="Genomic_DNA"/>
</dbReference>
<feature type="transmembrane region" description="Helical" evidence="2">
    <location>
        <begin position="75"/>
        <end position="104"/>
    </location>
</feature>
<comment type="caution">
    <text evidence="3">The sequence shown here is derived from an EMBL/GenBank/DDBJ whole genome shotgun (WGS) entry which is preliminary data.</text>
</comment>
<feature type="compositionally biased region" description="Basic and acidic residues" evidence="1">
    <location>
        <begin position="426"/>
        <end position="440"/>
    </location>
</feature>